<comment type="catalytic activity">
    <reaction evidence="29">
        <text>di-(9Z)-octadecenoylglycerol + H2O = (9Z-octadecenoyl)-glycerol + (9Z)-octadecenoate + H(+)</text>
        <dbReference type="Rhea" id="RHEA:47868"/>
        <dbReference type="ChEBI" id="CHEBI:15377"/>
        <dbReference type="ChEBI" id="CHEBI:15378"/>
        <dbReference type="ChEBI" id="CHEBI:30823"/>
        <dbReference type="ChEBI" id="CHEBI:75937"/>
        <dbReference type="ChEBI" id="CHEBI:75945"/>
    </reaction>
    <physiologicalReaction direction="left-to-right" evidence="29">
        <dbReference type="Rhea" id="RHEA:47869"/>
    </physiologicalReaction>
</comment>
<evidence type="ECO:0000256" key="17">
    <source>
        <dbReference type="ARBA" id="ARBA00024321"/>
    </source>
</evidence>
<dbReference type="InterPro" id="IPR001024">
    <property type="entry name" value="PLAT/LH2_dom"/>
</dbReference>
<dbReference type="GO" id="GO:0047714">
    <property type="term" value="F:galactolipase activity"/>
    <property type="evidence" value="ECO:0007669"/>
    <property type="project" value="UniProtKB-EC"/>
</dbReference>
<comment type="caution">
    <text evidence="42">The sequence shown here is derived from an EMBL/GenBank/DDBJ whole genome shotgun (WGS) entry which is preliminary data.</text>
</comment>
<dbReference type="EC" id="3.1.1.26" evidence="21"/>
<dbReference type="CDD" id="cd00707">
    <property type="entry name" value="Pancreat_lipase_like"/>
    <property type="match status" value="1"/>
</dbReference>
<evidence type="ECO:0000256" key="16">
    <source>
        <dbReference type="ARBA" id="ARBA00023590"/>
    </source>
</evidence>
<comment type="catalytic activity">
    <reaction evidence="31">
        <text>a 1,2-diacyl-3-O-[alpha-D-galactosyl-(1-&gt;6)-beta-D-galactosyl]-sn-glycerol + H2O = acyl-3-O-[alpha-D-galactosyl-(1-&gt;6)-beta-D-galactosyl]-sn-glycerol + a fatty acid + H(+)</text>
        <dbReference type="Rhea" id="RHEA:48372"/>
        <dbReference type="ChEBI" id="CHEBI:15377"/>
        <dbReference type="ChEBI" id="CHEBI:15378"/>
        <dbReference type="ChEBI" id="CHEBI:28396"/>
        <dbReference type="ChEBI" id="CHEBI:28868"/>
        <dbReference type="ChEBI" id="CHEBI:90310"/>
    </reaction>
    <physiologicalReaction direction="left-to-right" evidence="31">
        <dbReference type="Rhea" id="RHEA:48373"/>
    </physiologicalReaction>
</comment>
<evidence type="ECO:0000256" key="32">
    <source>
        <dbReference type="ARBA" id="ARBA00048268"/>
    </source>
</evidence>
<dbReference type="EMBL" id="WNTK01002691">
    <property type="protein sequence ID" value="KAG9465770.1"/>
    <property type="molecule type" value="Genomic_DNA"/>
</dbReference>
<comment type="catalytic activity">
    <reaction evidence="26">
        <text>1,2-didodecanoyl-3-O-[alpha-D-galactosyl-(1-&gt;6)-beta-D-galactosyl]-sn-glycerol + H2O = dodecanoyl-3-O-[alpha-D-galactosyl-(1-&gt;6)-beta-D-galactosyl]-sn-glycerol + dodecanoate + H(+)</text>
        <dbReference type="Rhea" id="RHEA:48516"/>
        <dbReference type="ChEBI" id="CHEBI:15377"/>
        <dbReference type="ChEBI" id="CHEBI:15378"/>
        <dbReference type="ChEBI" id="CHEBI:18262"/>
        <dbReference type="ChEBI" id="CHEBI:90337"/>
        <dbReference type="ChEBI" id="CHEBI:90359"/>
    </reaction>
    <physiologicalReaction direction="left-to-right" evidence="26">
        <dbReference type="Rhea" id="RHEA:48517"/>
    </physiologicalReaction>
</comment>
<dbReference type="InterPro" id="IPR013818">
    <property type="entry name" value="Lipase"/>
</dbReference>
<dbReference type="GO" id="GO:0004465">
    <property type="term" value="F:lipoprotein lipase activity"/>
    <property type="evidence" value="ECO:0007669"/>
    <property type="project" value="TreeGrafter"/>
</dbReference>
<keyword evidence="9" id="KW-0442">Lipid degradation</keyword>
<keyword evidence="8" id="KW-0378">Hydrolase</keyword>
<evidence type="ECO:0000256" key="40">
    <source>
        <dbReference type="RuleBase" id="RU004262"/>
    </source>
</evidence>
<comment type="catalytic activity">
    <reaction evidence="34">
        <text>1,2-dioctanoyl-3-O-[alpha-D-galactosyl-(1-&gt;6)-beta-D-galactosyl]-sn-glycerol + H2O = octanoyl-3-O-[alpha-D-galactosyl-(1-&gt;6)-beta-D-galactosyl]-sn-glycerol + octanoate + H(+)</text>
        <dbReference type="Rhea" id="RHEA:48692"/>
        <dbReference type="ChEBI" id="CHEBI:15377"/>
        <dbReference type="ChEBI" id="CHEBI:15378"/>
        <dbReference type="ChEBI" id="CHEBI:25646"/>
        <dbReference type="ChEBI" id="CHEBI:90457"/>
        <dbReference type="ChEBI" id="CHEBI:90768"/>
    </reaction>
    <physiologicalReaction direction="left-to-right" evidence="34">
        <dbReference type="Rhea" id="RHEA:48693"/>
    </physiologicalReaction>
</comment>
<dbReference type="OrthoDB" id="199913at2759"/>
<dbReference type="Pfam" id="PF00151">
    <property type="entry name" value="Lipase"/>
    <property type="match status" value="1"/>
</dbReference>
<dbReference type="PANTHER" id="PTHR11610">
    <property type="entry name" value="LIPASE"/>
    <property type="match status" value="1"/>
</dbReference>
<comment type="catalytic activity">
    <reaction evidence="27">
        <text>1-(9Z-octadecenoyl)-glycerol + H2O = glycerol + (9Z)-octadecenoate + H(+)</text>
        <dbReference type="Rhea" id="RHEA:38487"/>
        <dbReference type="ChEBI" id="CHEBI:15377"/>
        <dbReference type="ChEBI" id="CHEBI:15378"/>
        <dbReference type="ChEBI" id="CHEBI:17754"/>
        <dbReference type="ChEBI" id="CHEBI:30823"/>
        <dbReference type="ChEBI" id="CHEBI:75342"/>
    </reaction>
    <physiologicalReaction direction="left-to-right" evidence="27">
        <dbReference type="Rhea" id="RHEA:38488"/>
    </physiologicalReaction>
</comment>
<keyword evidence="10" id="KW-0443">Lipid metabolism</keyword>
<gene>
    <name evidence="42" type="ORF">GDO78_017744</name>
</gene>
<dbReference type="EC" id="3.1.1.3" evidence="6"/>
<comment type="catalytic activity">
    <reaction evidence="33">
        <text>long chain 1,2-diacyl-3-O-beta-D-galactosyl-sn-glycerol + H2O = long chain acyl-3-O-beta-D-galactosyl-sn-glycerol + a fatty acid + H(+)</text>
        <dbReference type="Rhea" id="RHEA:48700"/>
        <dbReference type="ChEBI" id="CHEBI:15377"/>
        <dbReference type="ChEBI" id="CHEBI:15378"/>
        <dbReference type="ChEBI" id="CHEBI:28868"/>
        <dbReference type="ChEBI" id="CHEBI:90477"/>
        <dbReference type="ChEBI" id="CHEBI:90770"/>
    </reaction>
    <physiologicalReaction direction="left-to-right" evidence="33">
        <dbReference type="Rhea" id="RHEA:48701"/>
    </physiologicalReaction>
</comment>
<evidence type="ECO:0000256" key="8">
    <source>
        <dbReference type="ARBA" id="ARBA00022801"/>
    </source>
</evidence>
<evidence type="ECO:0000256" key="7">
    <source>
        <dbReference type="ARBA" id="ARBA00022525"/>
    </source>
</evidence>
<comment type="catalytic activity">
    <reaction evidence="15">
        <text>a triacylglycerol + H2O = a diacylglycerol + a fatty acid + H(+)</text>
        <dbReference type="Rhea" id="RHEA:12044"/>
        <dbReference type="ChEBI" id="CHEBI:15377"/>
        <dbReference type="ChEBI" id="CHEBI:15378"/>
        <dbReference type="ChEBI" id="CHEBI:17855"/>
        <dbReference type="ChEBI" id="CHEBI:18035"/>
        <dbReference type="ChEBI" id="CHEBI:28868"/>
        <dbReference type="EC" id="3.1.1.3"/>
    </reaction>
    <physiologicalReaction direction="left-to-right" evidence="15">
        <dbReference type="Rhea" id="RHEA:12045"/>
    </physiologicalReaction>
</comment>
<evidence type="ECO:0000313" key="42">
    <source>
        <dbReference type="EMBL" id="KAG9465770.1"/>
    </source>
</evidence>
<evidence type="ECO:0000256" key="14">
    <source>
        <dbReference type="ARBA" id="ARBA00023329"/>
    </source>
</evidence>
<evidence type="ECO:0000256" key="1">
    <source>
        <dbReference type="ARBA" id="ARBA00004487"/>
    </source>
</evidence>
<dbReference type="SUPFAM" id="SSF53474">
    <property type="entry name" value="alpha/beta-Hydrolases"/>
    <property type="match status" value="1"/>
</dbReference>
<evidence type="ECO:0000256" key="25">
    <source>
        <dbReference type="ARBA" id="ARBA00047270"/>
    </source>
</evidence>
<comment type="catalytic activity">
    <reaction evidence="30">
        <text>1,2,3-tripropanoylglycerol + H2O = dipropanoylglycerol + propanoate + H(+)</text>
        <dbReference type="Rhea" id="RHEA:48024"/>
        <dbReference type="ChEBI" id="CHEBI:15377"/>
        <dbReference type="ChEBI" id="CHEBI:15378"/>
        <dbReference type="ChEBI" id="CHEBI:17272"/>
        <dbReference type="ChEBI" id="CHEBI:88153"/>
        <dbReference type="ChEBI" id="CHEBI:88155"/>
    </reaction>
    <physiologicalReaction direction="left-to-right" evidence="30">
        <dbReference type="Rhea" id="RHEA:48025"/>
    </physiologicalReaction>
</comment>
<evidence type="ECO:0000256" key="4">
    <source>
        <dbReference type="ARBA" id="ARBA00005189"/>
    </source>
</evidence>
<comment type="pathway">
    <text evidence="3">Glycerolipid metabolism; triacylglycerol degradation.</text>
</comment>
<evidence type="ECO:0000256" key="30">
    <source>
        <dbReference type="ARBA" id="ARBA00047744"/>
    </source>
</evidence>
<keyword evidence="12" id="KW-1015">Disulfide bond</keyword>
<dbReference type="PROSITE" id="PS50095">
    <property type="entry name" value="PLAT"/>
    <property type="match status" value="1"/>
</dbReference>
<comment type="catalytic activity">
    <reaction evidence="37">
        <text>long chain 1,2-diacyl-3-O-[alpha-D-galactosyl-(1-&gt;6)-beta-D-galactosyl]-sn-glycerol + H2O = long chain acyl-3-O-[alpha-D-galactosyl-(1-&gt;6)-beta-D-galactosyl]-sn-glycerol + a fatty acid + H(+)</text>
        <dbReference type="Rhea" id="RHEA:48708"/>
        <dbReference type="ChEBI" id="CHEBI:15377"/>
        <dbReference type="ChEBI" id="CHEBI:15378"/>
        <dbReference type="ChEBI" id="CHEBI:28868"/>
        <dbReference type="ChEBI" id="CHEBI:90463"/>
        <dbReference type="ChEBI" id="CHEBI:90774"/>
    </reaction>
    <physiologicalReaction direction="left-to-right" evidence="37">
        <dbReference type="Rhea" id="RHEA:48709"/>
    </physiologicalReaction>
</comment>
<evidence type="ECO:0000256" key="35">
    <source>
        <dbReference type="ARBA" id="ARBA00049154"/>
    </source>
</evidence>
<evidence type="ECO:0000256" key="31">
    <source>
        <dbReference type="ARBA" id="ARBA00048139"/>
    </source>
</evidence>
<dbReference type="InterPro" id="IPR002331">
    <property type="entry name" value="Lipase_panc"/>
</dbReference>
<dbReference type="Proteomes" id="UP000770717">
    <property type="component" value="Unassembled WGS sequence"/>
</dbReference>
<dbReference type="GO" id="GO:0043005">
    <property type="term" value="C:neuron projection"/>
    <property type="evidence" value="ECO:0007669"/>
    <property type="project" value="UniProtKB-SubCell"/>
</dbReference>
<feature type="domain" description="PLAT" evidence="41">
    <location>
        <begin position="337"/>
        <end position="372"/>
    </location>
</feature>
<dbReference type="GO" id="GO:0042589">
    <property type="term" value="C:zymogen granule membrane"/>
    <property type="evidence" value="ECO:0007669"/>
    <property type="project" value="UniProtKB-SubCell"/>
</dbReference>
<dbReference type="Gene3D" id="3.40.50.1820">
    <property type="entry name" value="alpha/beta hydrolase"/>
    <property type="match status" value="1"/>
</dbReference>
<comment type="catalytic activity">
    <reaction evidence="35">
        <text>a 1,2-diacyl-sn-glycero-3-phosphocholine + H2O = a monoacyl-sn-glycero-3-phosphocholine + a fatty acid + H(+)</text>
        <dbReference type="Rhea" id="RHEA:44664"/>
        <dbReference type="ChEBI" id="CHEBI:15377"/>
        <dbReference type="ChEBI" id="CHEBI:15378"/>
        <dbReference type="ChEBI" id="CHEBI:28868"/>
        <dbReference type="ChEBI" id="CHEBI:57643"/>
        <dbReference type="ChEBI" id="CHEBI:84465"/>
    </reaction>
    <physiologicalReaction direction="left-to-right" evidence="35">
        <dbReference type="Rhea" id="RHEA:44665"/>
    </physiologicalReaction>
</comment>
<dbReference type="InterPro" id="IPR033906">
    <property type="entry name" value="Lipase_N"/>
</dbReference>
<evidence type="ECO:0000256" key="2">
    <source>
        <dbReference type="ARBA" id="ARBA00004613"/>
    </source>
</evidence>
<evidence type="ECO:0000256" key="33">
    <source>
        <dbReference type="ARBA" id="ARBA00048546"/>
    </source>
</evidence>
<evidence type="ECO:0000256" key="37">
    <source>
        <dbReference type="ARBA" id="ARBA00049352"/>
    </source>
</evidence>
<evidence type="ECO:0000256" key="36">
    <source>
        <dbReference type="ARBA" id="ARBA00049290"/>
    </source>
</evidence>
<reference evidence="42" key="1">
    <citation type="thesis" date="2020" institute="ProQuest LLC" country="789 East Eisenhower Parkway, Ann Arbor, MI, USA">
        <title>Comparative Genomics and Chromosome Evolution.</title>
        <authorList>
            <person name="Mudd A.B."/>
        </authorList>
    </citation>
    <scope>NUCLEOTIDE SEQUENCE</scope>
    <source>
        <strain evidence="42">HN-11 Male</strain>
        <tissue evidence="42">Kidney and liver</tissue>
    </source>
</reference>
<dbReference type="GO" id="GO:0016042">
    <property type="term" value="P:lipid catabolic process"/>
    <property type="evidence" value="ECO:0007669"/>
    <property type="project" value="UniProtKB-KW"/>
</dbReference>
<evidence type="ECO:0000256" key="15">
    <source>
        <dbReference type="ARBA" id="ARBA00023369"/>
    </source>
</evidence>
<keyword evidence="7" id="KW-0964">Secreted</keyword>
<evidence type="ECO:0000256" key="3">
    <source>
        <dbReference type="ARBA" id="ARBA00004879"/>
    </source>
</evidence>
<evidence type="ECO:0000256" key="27">
    <source>
        <dbReference type="ARBA" id="ARBA00047438"/>
    </source>
</evidence>
<dbReference type="InterPro" id="IPR029058">
    <property type="entry name" value="AB_hydrolase_fold"/>
</dbReference>
<dbReference type="GO" id="GO:0005615">
    <property type="term" value="C:extracellular space"/>
    <property type="evidence" value="ECO:0007669"/>
    <property type="project" value="TreeGrafter"/>
</dbReference>
<evidence type="ECO:0000256" key="10">
    <source>
        <dbReference type="ARBA" id="ARBA00023098"/>
    </source>
</evidence>
<organism evidence="42 43">
    <name type="scientific">Eleutherodactylus coqui</name>
    <name type="common">Puerto Rican coqui</name>
    <dbReference type="NCBI Taxonomy" id="57060"/>
    <lineage>
        <taxon>Eukaryota</taxon>
        <taxon>Metazoa</taxon>
        <taxon>Chordata</taxon>
        <taxon>Craniata</taxon>
        <taxon>Vertebrata</taxon>
        <taxon>Euteleostomi</taxon>
        <taxon>Amphibia</taxon>
        <taxon>Batrachia</taxon>
        <taxon>Anura</taxon>
        <taxon>Neobatrachia</taxon>
        <taxon>Hyloidea</taxon>
        <taxon>Eleutherodactylidae</taxon>
        <taxon>Eleutherodactylinae</taxon>
        <taxon>Eleutherodactylus</taxon>
        <taxon>Eleutherodactylus</taxon>
    </lineage>
</organism>
<evidence type="ECO:0000256" key="5">
    <source>
        <dbReference type="ARBA" id="ARBA00010701"/>
    </source>
</evidence>
<comment type="catalytic activity">
    <reaction evidence="25">
        <text>(9Z-octadecenoyl)-glycerol + H2O = glycerol + (9Z)-octadecenoate + H(+)</text>
        <dbReference type="Rhea" id="RHEA:39955"/>
        <dbReference type="ChEBI" id="CHEBI:15377"/>
        <dbReference type="ChEBI" id="CHEBI:15378"/>
        <dbReference type="ChEBI" id="CHEBI:17754"/>
        <dbReference type="ChEBI" id="CHEBI:30823"/>
        <dbReference type="ChEBI" id="CHEBI:75937"/>
    </reaction>
    <physiologicalReaction direction="left-to-right" evidence="25">
        <dbReference type="Rhea" id="RHEA:39956"/>
    </physiologicalReaction>
</comment>
<evidence type="ECO:0000256" key="20">
    <source>
        <dbReference type="ARBA" id="ARBA00036575"/>
    </source>
</evidence>
<evidence type="ECO:0000256" key="28">
    <source>
        <dbReference type="ARBA" id="ARBA00047618"/>
    </source>
</evidence>
<accession>A0A8J6BLC8</accession>
<comment type="caution">
    <text evidence="39">Lacks conserved residue(s) required for the propagation of feature annotation.</text>
</comment>
<dbReference type="InterPro" id="IPR000734">
    <property type="entry name" value="TAG_lipase"/>
</dbReference>
<protein>
    <recommendedName>
        <fullName evidence="22">Pancreatic lipase-related protein 2</fullName>
        <ecNumber evidence="21">3.1.1.26</ecNumber>
        <ecNumber evidence="6">3.1.1.3</ecNumber>
    </recommendedName>
    <alternativeName>
        <fullName evidence="23">Cytotoxic T lymphocyte lipase</fullName>
    </alternativeName>
    <alternativeName>
        <fullName evidence="24">Galactolipase</fullName>
    </alternativeName>
    <alternativeName>
        <fullName evidence="18">Triacylglycerol lipase</fullName>
    </alternativeName>
</protein>
<evidence type="ECO:0000313" key="43">
    <source>
        <dbReference type="Proteomes" id="UP000770717"/>
    </source>
</evidence>
<comment type="subcellular location">
    <subcellularLocation>
        <location evidence="1">Cell projection</location>
        <location evidence="1">Neuron projection</location>
    </subcellularLocation>
    <subcellularLocation>
        <location evidence="2">Secreted</location>
    </subcellularLocation>
    <subcellularLocation>
        <location evidence="17">Zymogen granule membrane</location>
        <topology evidence="17">Peripheral membrane protein</topology>
    </subcellularLocation>
</comment>
<sequence>EVCYDRVGCFTDSPPWSGTQQRPISCLPWSPEKTNTRFLLYTRDNLNTYQEVSAANHSTIAKSNFRTNRPTHFIIHGFIDHGQKSWLVDMCQAMLQVEDVNCFCVDWSGGSQTLYTQAANNIRVVGAEIAYFLNTLSNIFHYPPSNVHLIGHSLGAHAAGEAGKRRPGIRRITGLDPAQPYFQDTPPEIRLDITDALLVDAIHTDTTSAIRNLGYGMSQTVGHLDFFPNGGEHMPGCEKSQVISHVNPDDISSSLYKFPACNHLRSYMYYTESILTPDGFVGFPGSSYSNFLEGVGFPCPSGSCPWMGHYADQYTGITAATQTFYLHTGAQKSFSRWRYSVSVLTAGSSIVLGNLAVSLQGSNGQTPEYTIY</sequence>
<keyword evidence="13" id="KW-0966">Cell projection</keyword>
<evidence type="ECO:0000256" key="11">
    <source>
        <dbReference type="ARBA" id="ARBA00023136"/>
    </source>
</evidence>
<comment type="similarity">
    <text evidence="5 40">Belongs to the AB hydrolase superfamily. Lipase family.</text>
</comment>
<evidence type="ECO:0000256" key="22">
    <source>
        <dbReference type="ARBA" id="ARBA00041096"/>
    </source>
</evidence>
<evidence type="ECO:0000256" key="9">
    <source>
        <dbReference type="ARBA" id="ARBA00022963"/>
    </source>
</evidence>
<evidence type="ECO:0000256" key="23">
    <source>
        <dbReference type="ARBA" id="ARBA00042032"/>
    </source>
</evidence>
<evidence type="ECO:0000256" key="29">
    <source>
        <dbReference type="ARBA" id="ARBA00047741"/>
    </source>
</evidence>
<feature type="non-terminal residue" evidence="42">
    <location>
        <position position="372"/>
    </location>
</feature>
<comment type="catalytic activity">
    <reaction evidence="19">
        <text>a 1,2-diacyl-3-O-(beta-D-galactosyl)-sn-glycerol + 2 H2O = 3-beta-D-galactosyl-sn-glycerol + 2 a fatty acid + 2 H(+)</text>
        <dbReference type="Rhea" id="RHEA:13189"/>
        <dbReference type="ChEBI" id="CHEBI:15377"/>
        <dbReference type="ChEBI" id="CHEBI:15378"/>
        <dbReference type="ChEBI" id="CHEBI:15754"/>
        <dbReference type="ChEBI" id="CHEBI:17615"/>
        <dbReference type="ChEBI" id="CHEBI:28868"/>
        <dbReference type="EC" id="3.1.1.26"/>
    </reaction>
    <physiologicalReaction direction="left-to-right" evidence="19">
        <dbReference type="Rhea" id="RHEA:13190"/>
    </physiologicalReaction>
</comment>
<dbReference type="PRINTS" id="PR00821">
    <property type="entry name" value="TAGLIPASE"/>
</dbReference>
<comment type="catalytic activity">
    <reaction evidence="28">
        <text>1,2-didecanoylglycerol + H2O = decanoylglycerol + decanoate + H(+)</text>
        <dbReference type="Rhea" id="RHEA:48596"/>
        <dbReference type="ChEBI" id="CHEBI:11152"/>
        <dbReference type="ChEBI" id="CHEBI:15377"/>
        <dbReference type="ChEBI" id="CHEBI:15378"/>
        <dbReference type="ChEBI" id="CHEBI:27689"/>
        <dbReference type="ChEBI" id="CHEBI:90605"/>
    </reaction>
    <physiologicalReaction direction="left-to-right" evidence="28">
        <dbReference type="Rhea" id="RHEA:48597"/>
    </physiologicalReaction>
</comment>
<evidence type="ECO:0000256" key="26">
    <source>
        <dbReference type="ARBA" id="ARBA00047296"/>
    </source>
</evidence>
<comment type="catalytic activity">
    <reaction evidence="38">
        <text>1,2-didodecanoyl-3-beta-D-galactosyl-sn-glycerol + H2O = dodecanoyl-3-beta-D-galactosyl-sn-glycerol + dodecanoate + H(+)</text>
        <dbReference type="Rhea" id="RHEA:48540"/>
        <dbReference type="ChEBI" id="CHEBI:15377"/>
        <dbReference type="ChEBI" id="CHEBI:15378"/>
        <dbReference type="ChEBI" id="CHEBI:18262"/>
        <dbReference type="ChEBI" id="CHEBI:90340"/>
        <dbReference type="ChEBI" id="CHEBI:90515"/>
    </reaction>
    <physiologicalReaction direction="left-to-right" evidence="38">
        <dbReference type="Rhea" id="RHEA:48541"/>
    </physiologicalReaction>
</comment>
<evidence type="ECO:0000256" key="18">
    <source>
        <dbReference type="ARBA" id="ARBA00031485"/>
    </source>
</evidence>
<dbReference type="PRINTS" id="PR00823">
    <property type="entry name" value="PANCLIPASE"/>
</dbReference>
<evidence type="ECO:0000256" key="38">
    <source>
        <dbReference type="ARBA" id="ARBA00049420"/>
    </source>
</evidence>
<dbReference type="FunFam" id="3.40.50.1820:FF:000033">
    <property type="entry name" value="Pancreatic triacylglycerol lipase"/>
    <property type="match status" value="1"/>
</dbReference>
<proteinExistence type="inferred from homology"/>
<comment type="catalytic activity">
    <reaction evidence="20">
        <text>1-beta-D-galactosyl-2,3-didodecanoyl-sn-glycerol + H2O = 1-beta-D-galactosyl-dodecanoyl-sn-glycerol + dodecanoate + H(+)</text>
        <dbReference type="Rhea" id="RHEA:48536"/>
        <dbReference type="ChEBI" id="CHEBI:15377"/>
        <dbReference type="ChEBI" id="CHEBI:15378"/>
        <dbReference type="ChEBI" id="CHEBI:18262"/>
        <dbReference type="ChEBI" id="CHEBI:90342"/>
        <dbReference type="ChEBI" id="CHEBI:90514"/>
    </reaction>
    <physiologicalReaction direction="left-to-right" evidence="20">
        <dbReference type="Rhea" id="RHEA:48537"/>
    </physiologicalReaction>
</comment>
<comment type="pathway">
    <text evidence="4">Lipid metabolism.</text>
</comment>
<name>A0A8J6BLC8_ELECQ</name>
<evidence type="ECO:0000256" key="13">
    <source>
        <dbReference type="ARBA" id="ARBA00023273"/>
    </source>
</evidence>
<feature type="non-terminal residue" evidence="42">
    <location>
        <position position="1"/>
    </location>
</feature>
<evidence type="ECO:0000256" key="12">
    <source>
        <dbReference type="ARBA" id="ARBA00023157"/>
    </source>
</evidence>
<dbReference type="PANTHER" id="PTHR11610:SF165">
    <property type="entry name" value="PANCREATIC LIPASE-RELATED PROTEIN 2"/>
    <property type="match status" value="1"/>
</dbReference>
<dbReference type="AlphaFoldDB" id="A0A8J6BLC8"/>
<evidence type="ECO:0000256" key="39">
    <source>
        <dbReference type="PROSITE-ProRule" id="PRU00152"/>
    </source>
</evidence>
<evidence type="ECO:0000256" key="34">
    <source>
        <dbReference type="ARBA" id="ARBA00049076"/>
    </source>
</evidence>
<evidence type="ECO:0000256" key="6">
    <source>
        <dbReference type="ARBA" id="ARBA00013279"/>
    </source>
</evidence>
<evidence type="ECO:0000256" key="21">
    <source>
        <dbReference type="ARBA" id="ARBA00039152"/>
    </source>
</evidence>
<comment type="pathway">
    <text evidence="16">Glycolipid metabolism.</text>
</comment>
<comment type="catalytic activity">
    <reaction evidence="32">
        <text>1,2-dioctanoyl-3-O-beta-D-galactosyl-sn-glycerol + H2O = octanoyl-3-(beta-D-galactosyl)-sn-glycerol + octanoate + H(+)</text>
        <dbReference type="Rhea" id="RHEA:48696"/>
        <dbReference type="ChEBI" id="CHEBI:15377"/>
        <dbReference type="ChEBI" id="CHEBI:15378"/>
        <dbReference type="ChEBI" id="CHEBI:25646"/>
        <dbReference type="ChEBI" id="CHEBI:90453"/>
        <dbReference type="ChEBI" id="CHEBI:90769"/>
    </reaction>
    <physiologicalReaction direction="left-to-right" evidence="32">
        <dbReference type="Rhea" id="RHEA:48697"/>
    </physiologicalReaction>
</comment>
<evidence type="ECO:0000256" key="19">
    <source>
        <dbReference type="ARBA" id="ARBA00036503"/>
    </source>
</evidence>
<keyword evidence="11" id="KW-0472">Membrane</keyword>
<evidence type="ECO:0000259" key="41">
    <source>
        <dbReference type="PROSITE" id="PS50095"/>
    </source>
</evidence>
<evidence type="ECO:0000256" key="24">
    <source>
        <dbReference type="ARBA" id="ARBA00042409"/>
    </source>
</evidence>
<keyword evidence="43" id="KW-1185">Reference proteome</keyword>
<keyword evidence="14" id="KW-0968">Cytoplasmic vesicle</keyword>
<comment type="catalytic activity">
    <reaction evidence="36">
        <text>1,2,3-trioctanoylglycerol + H2O = dioctanoylglycerol + octanoate + H(+)</text>
        <dbReference type="Rhea" id="RHEA:47864"/>
        <dbReference type="ChEBI" id="CHEBI:15377"/>
        <dbReference type="ChEBI" id="CHEBI:15378"/>
        <dbReference type="ChEBI" id="CHEBI:25646"/>
        <dbReference type="ChEBI" id="CHEBI:76978"/>
        <dbReference type="ChEBI" id="CHEBI:88066"/>
    </reaction>
    <physiologicalReaction direction="left-to-right" evidence="36">
        <dbReference type="Rhea" id="RHEA:47865"/>
    </physiologicalReaction>
</comment>